<gene>
    <name evidence="1" type="ORF">M0696_03435</name>
</gene>
<keyword evidence="2" id="KW-1185">Reference proteome</keyword>
<proteinExistence type="predicted"/>
<accession>A0ACD4A0U1</accession>
<dbReference type="Proteomes" id="UP000830837">
    <property type="component" value="Chromosome"/>
</dbReference>
<evidence type="ECO:0000313" key="2">
    <source>
        <dbReference type="Proteomes" id="UP000830837"/>
    </source>
</evidence>
<organism evidence="1 2">
    <name type="scientific">Bacillus rugosus</name>
    <dbReference type="NCBI Taxonomy" id="2715209"/>
    <lineage>
        <taxon>Bacteria</taxon>
        <taxon>Bacillati</taxon>
        <taxon>Bacillota</taxon>
        <taxon>Bacilli</taxon>
        <taxon>Bacillales</taxon>
        <taxon>Bacillaceae</taxon>
        <taxon>Bacillus</taxon>
    </lineage>
</organism>
<sequence>MGFQNNERAVEDMLSKQNYIKILNYFDKHLWDGKTTDTNWSYYGLILDWHFDNSVLCVDYLDIGDFFDHNGSFGFVDDKYLLEQYGNIPSGKHLQVLENILNILKHSTVNKEQSNHMIEMVTRVLKRENVKINNPDIGYLTVMPDDILDSGSYCNIVRVREGVLRKELISIFQNDEKLKKRMQYEFENMQKLQGCPAILNVSDFNPETHTYLMEQCEKNLYKHLEDEMELTFEERLKIIMDILTGMAFAHEKSIIHRDLHLGNILKIGNDFVIADFGLSKDLSIERSMKSSATEKNNHLFVDPLSMSDFTKLDQKSDVYSIGKIIDYVFTHNASDSNHIFKTVVERCISRNKDLRYDTAQYILNEVESILKNQDQAESKQNTISKILNNYYDAQVHDFIIGLTEMDRISKFIVEHRLSTFWKLVLSFESGYQTKILQSISYNYSEATGYGGWTNYDIFAQISFNLCLNLEDMEVRKIARSILEGCADIRYSAQNLLEKLPS</sequence>
<protein>
    <submittedName>
        <fullName evidence="1">Protein kinase family protein</fullName>
    </submittedName>
</protein>
<evidence type="ECO:0000313" key="1">
    <source>
        <dbReference type="EMBL" id="UPV79801.1"/>
    </source>
</evidence>
<keyword evidence="1" id="KW-0418">Kinase</keyword>
<name>A0ACD4A0U1_9BACI</name>
<reference evidence="1" key="1">
    <citation type="submission" date="2022-04" db="EMBL/GenBank/DDBJ databases">
        <title>Complete genome of Bacillus.</title>
        <authorList>
            <person name="Kong X."/>
            <person name="Hou M."/>
        </authorList>
    </citation>
    <scope>NUCLEOTIDE SEQUENCE</scope>
    <source>
        <strain evidence="1">A78.1</strain>
    </source>
</reference>
<dbReference type="EMBL" id="CP096590">
    <property type="protein sequence ID" value="UPV79801.1"/>
    <property type="molecule type" value="Genomic_DNA"/>
</dbReference>
<keyword evidence="1" id="KW-0808">Transferase</keyword>